<dbReference type="Proteomes" id="UP000005365">
    <property type="component" value="Unassembled WGS sequence"/>
</dbReference>
<keyword evidence="2" id="KW-1185">Reference proteome</keyword>
<dbReference type="RefSeq" id="WP_003761248.1">
    <property type="nucleotide sequence ID" value="NZ_ACKO02000028.1"/>
</dbReference>
<comment type="caution">
    <text evidence="1">The sequence shown here is derived from an EMBL/GenBank/DDBJ whole genome shotgun (WGS) entry which is preliminary data.</text>
</comment>
<sequence length="138" mass="16143">MKLNLSPFKSVGPFKFGENVDKYISILQFFKYSSPDEFGVCEYESQDSSFFITVRENKIDSIFCYKELFYKDTNLIGLTIEQFKIITESNFIGKIDELDFEDDGIPQFVYEFETIGLQVWEKNSRIVTIIASPYIEDD</sequence>
<evidence type="ECO:0000313" key="1">
    <source>
        <dbReference type="EMBL" id="EET43039.1"/>
    </source>
</evidence>
<protein>
    <submittedName>
        <fullName evidence="1">Uncharacterized protein</fullName>
    </submittedName>
</protein>
<reference evidence="1" key="1">
    <citation type="submission" date="2009-07" db="EMBL/GenBank/DDBJ databases">
        <authorList>
            <person name="Weinstock G."/>
            <person name="Sodergren E."/>
            <person name="Clifton S."/>
            <person name="Fulton L."/>
            <person name="Fulton B."/>
            <person name="Courtney L."/>
            <person name="Fronick C."/>
            <person name="Harrison M."/>
            <person name="Strong C."/>
            <person name="Farmer C."/>
            <person name="Delahaunty K."/>
            <person name="Markovic C."/>
            <person name="Hall O."/>
            <person name="Minx P."/>
            <person name="Tomlinson C."/>
            <person name="Mitreva M."/>
            <person name="Nelson J."/>
            <person name="Hou S."/>
            <person name="Wollam A."/>
            <person name="Pepin K.H."/>
            <person name="Johnson M."/>
            <person name="Bhonagiri V."/>
            <person name="Nash W.E."/>
            <person name="Warren W."/>
            <person name="Chinwalla A."/>
            <person name="Mardis E.R."/>
            <person name="Wilson R.K."/>
        </authorList>
    </citation>
    <scope>NUCLEOTIDE SEQUENCE [LARGE SCALE GENOMIC DNA]</scope>
    <source>
        <strain evidence="1">ATCC 29256</strain>
    </source>
</reference>
<dbReference type="eggNOG" id="ENOG50343KV">
    <property type="taxonomic scope" value="Bacteria"/>
</dbReference>
<dbReference type="EMBL" id="ACKO02000028">
    <property type="protein sequence ID" value="EET43039.1"/>
    <property type="molecule type" value="Genomic_DNA"/>
</dbReference>
<gene>
    <name evidence="1" type="ORF">NEISICOT_03184</name>
</gene>
<organism evidence="1 2">
    <name type="scientific">Neisseria sicca ATCC 29256</name>
    <dbReference type="NCBI Taxonomy" id="547045"/>
    <lineage>
        <taxon>Bacteria</taxon>
        <taxon>Pseudomonadati</taxon>
        <taxon>Pseudomonadota</taxon>
        <taxon>Betaproteobacteria</taxon>
        <taxon>Neisseriales</taxon>
        <taxon>Neisseriaceae</taxon>
        <taxon>Neisseria</taxon>
    </lineage>
</organism>
<name>C6M9G5_NEISI</name>
<dbReference type="AlphaFoldDB" id="C6M9G5"/>
<accession>C6M9G5</accession>
<evidence type="ECO:0000313" key="2">
    <source>
        <dbReference type="Proteomes" id="UP000005365"/>
    </source>
</evidence>
<proteinExistence type="predicted"/>